<dbReference type="AlphaFoldDB" id="A0A1W1WCM6"/>
<dbReference type="EMBL" id="FWWY01000001">
    <property type="protein sequence ID" value="SMC04027.1"/>
    <property type="molecule type" value="Genomic_DNA"/>
</dbReference>
<protein>
    <submittedName>
        <fullName evidence="2">Uncharacterized protein</fullName>
    </submittedName>
</protein>
<dbReference type="Proteomes" id="UP000192660">
    <property type="component" value="Unassembled WGS sequence"/>
</dbReference>
<reference evidence="3" key="1">
    <citation type="submission" date="2017-04" db="EMBL/GenBank/DDBJ databases">
        <authorList>
            <person name="Varghese N."/>
            <person name="Submissions S."/>
        </authorList>
    </citation>
    <scope>NUCLEOTIDE SEQUENCE [LARGE SCALE GENOMIC DNA]</scope>
    <source>
        <strain evidence="3">DSM 9293</strain>
    </source>
</reference>
<keyword evidence="3" id="KW-1185">Reference proteome</keyword>
<dbReference type="OrthoDB" id="2473949at2"/>
<name>A0A1W1WCM6_SULTA</name>
<sequence>MKSQHAILLTSALAFSLTTLSSFAPATVNAFSLPGPIYKLADKPTVYIERNGKMHAIANETIFYDLGYQFTELHVVNTLPAPIGSAVDLFKLPNKPQVYWYSQGTLHWIASAQIFVAHGFQWDNIYTVSQLPAPIGSPISASSTPPSTILPLVGFPDVIVGQTKDIMIDGLTSSYQVDQSYSGSIPVTLSGSSHNFSIWNGSSWVSSGTVNVSLHDGTGIIQVKSGNTPWQSADLIFGSSGSQDTQQLTSVPDTTKQVGWRVFTDSSQPSPVSGEHPAYPNGSSTFLIEPVNAHGQIVPGTLADKVDVAADPQVYIGGCDFSWPYCDILSSPYVSTKGIAFTDNQAVLPSSTPVVFALSPQAPVQALVTAVTPKGSSSAITPSALVKTSSGDIQTVGGILPNHSYVIQLQLQTSSGQPILGLPELGLTTSTQISLYQNKRSTPSTLSFEKAGENHLYFLYNSGSKDNSPDVLALFGSPPGNNLPPVDQSIFLELITNSF</sequence>
<proteinExistence type="predicted"/>
<keyword evidence="1" id="KW-0732">Signal</keyword>
<evidence type="ECO:0000313" key="3">
    <source>
        <dbReference type="Proteomes" id="UP000192660"/>
    </source>
</evidence>
<gene>
    <name evidence="2" type="ORF">SAMN00768000_1422</name>
</gene>
<organism evidence="2 3">
    <name type="scientific">Sulfobacillus thermosulfidooxidans (strain DSM 9293 / VKM B-1269 / AT-1)</name>
    <dbReference type="NCBI Taxonomy" id="929705"/>
    <lineage>
        <taxon>Bacteria</taxon>
        <taxon>Bacillati</taxon>
        <taxon>Bacillota</taxon>
        <taxon>Clostridia</taxon>
        <taxon>Eubacteriales</taxon>
        <taxon>Clostridiales Family XVII. Incertae Sedis</taxon>
        <taxon>Sulfobacillus</taxon>
    </lineage>
</organism>
<feature type="signal peptide" evidence="1">
    <location>
        <begin position="1"/>
        <end position="26"/>
    </location>
</feature>
<evidence type="ECO:0000256" key="1">
    <source>
        <dbReference type="SAM" id="SignalP"/>
    </source>
</evidence>
<feature type="chain" id="PRO_5012686981" evidence="1">
    <location>
        <begin position="27"/>
        <end position="499"/>
    </location>
</feature>
<dbReference type="RefSeq" id="WP_084661159.1">
    <property type="nucleotide sequence ID" value="NZ_FWWY01000001.1"/>
</dbReference>
<evidence type="ECO:0000313" key="2">
    <source>
        <dbReference type="EMBL" id="SMC04027.1"/>
    </source>
</evidence>
<accession>A0A1W1WCM6</accession>